<dbReference type="InterPro" id="IPR006166">
    <property type="entry name" value="ERCC4_domain"/>
</dbReference>
<evidence type="ECO:0000256" key="6">
    <source>
        <dbReference type="ARBA" id="ARBA00023204"/>
    </source>
</evidence>
<keyword evidence="3" id="KW-0227">DNA damage</keyword>
<keyword evidence="5" id="KW-0238">DNA-binding</keyword>
<dbReference type="InterPro" id="IPR011335">
    <property type="entry name" value="Restrct_endonuc-II-like"/>
</dbReference>
<name>A0A0V8RVC9_PYROC</name>
<dbReference type="STRING" id="2309.CF15_04210"/>
<dbReference type="Gene3D" id="1.10.150.20">
    <property type="entry name" value="5' to 3' exonuclease, C-terminal subdomain"/>
    <property type="match status" value="1"/>
</dbReference>
<evidence type="ECO:0000256" key="1">
    <source>
        <dbReference type="ARBA" id="ARBA00022722"/>
    </source>
</evidence>
<protein>
    <recommendedName>
        <fullName evidence="7">ERCC4 domain-containing protein</fullName>
    </recommendedName>
</protein>
<dbReference type="SUPFAM" id="SSF47781">
    <property type="entry name" value="RuvA domain 2-like"/>
    <property type="match status" value="1"/>
</dbReference>
<organism evidence="8 9">
    <name type="scientific">Pyrodictium occultum</name>
    <dbReference type="NCBI Taxonomy" id="2309"/>
    <lineage>
        <taxon>Archaea</taxon>
        <taxon>Thermoproteota</taxon>
        <taxon>Thermoprotei</taxon>
        <taxon>Desulfurococcales</taxon>
        <taxon>Pyrodictiaceae</taxon>
        <taxon>Pyrodictium</taxon>
    </lineage>
</organism>
<dbReference type="SMART" id="SM00891">
    <property type="entry name" value="ERCC4"/>
    <property type="match status" value="1"/>
</dbReference>
<dbReference type="Gene3D" id="3.40.50.10130">
    <property type="match status" value="1"/>
</dbReference>
<evidence type="ECO:0000256" key="4">
    <source>
        <dbReference type="ARBA" id="ARBA00022801"/>
    </source>
</evidence>
<dbReference type="OrthoDB" id="121419at2157"/>
<keyword evidence="9" id="KW-1185">Reference proteome</keyword>
<comment type="caution">
    <text evidence="8">The sequence shown here is derived from an EMBL/GenBank/DDBJ whole genome shotgun (WGS) entry which is preliminary data.</text>
</comment>
<keyword evidence="6" id="KW-0234">DNA repair</keyword>
<dbReference type="CDD" id="cd20075">
    <property type="entry name" value="XPF_nuclease_XPF_arch"/>
    <property type="match status" value="1"/>
</dbReference>
<feature type="domain" description="ERCC4" evidence="7">
    <location>
        <begin position="9"/>
        <end position="89"/>
    </location>
</feature>
<dbReference type="GO" id="GO:0000014">
    <property type="term" value="F:single-stranded DNA endodeoxyribonuclease activity"/>
    <property type="evidence" value="ECO:0007669"/>
    <property type="project" value="TreeGrafter"/>
</dbReference>
<dbReference type="PANTHER" id="PTHR10150">
    <property type="entry name" value="DNA REPAIR ENDONUCLEASE XPF"/>
    <property type="match status" value="1"/>
</dbReference>
<sequence>MSAECRRPRVYVDERERGSGVPEALAELGAAVVYTMAGVGDYIVSDRVAIERKTVRDLAESLFDGRLFDQARRLSEHYEIPVLIVEGDPGKIEEYTTRGMQARMALASLSIEHGVRVLWSANQRETARMIYSIACREQYGSKRSVVVHRKPRLEKLWMQQLYVVQSLPGVGPRLAEKLLERLGSIEAICRASVVELERILGYERAQRVYRVIHAPYKPPGRGKEGGEGRSP</sequence>
<evidence type="ECO:0000256" key="3">
    <source>
        <dbReference type="ARBA" id="ARBA00022763"/>
    </source>
</evidence>
<keyword evidence="1" id="KW-0540">Nuclease</keyword>
<dbReference type="AlphaFoldDB" id="A0A0V8RVC9"/>
<proteinExistence type="predicted"/>
<evidence type="ECO:0000259" key="7">
    <source>
        <dbReference type="SMART" id="SM00891"/>
    </source>
</evidence>
<evidence type="ECO:0000313" key="8">
    <source>
        <dbReference type="EMBL" id="KSW11998.1"/>
    </source>
</evidence>
<keyword evidence="4" id="KW-0378">Hydrolase</keyword>
<dbReference type="Pfam" id="PF14520">
    <property type="entry name" value="HHH_5"/>
    <property type="match status" value="1"/>
</dbReference>
<dbReference type="GO" id="GO:0003697">
    <property type="term" value="F:single-stranded DNA binding"/>
    <property type="evidence" value="ECO:0007669"/>
    <property type="project" value="TreeGrafter"/>
</dbReference>
<dbReference type="InterPro" id="IPR010994">
    <property type="entry name" value="RuvA_2-like"/>
</dbReference>
<keyword evidence="2" id="KW-0255">Endonuclease</keyword>
<evidence type="ECO:0000256" key="2">
    <source>
        <dbReference type="ARBA" id="ARBA00022759"/>
    </source>
</evidence>
<gene>
    <name evidence="8" type="ORF">CF15_04210</name>
</gene>
<accession>A0A0V8RVC9</accession>
<dbReference type="EMBL" id="LNTB01000001">
    <property type="protein sequence ID" value="KSW11998.1"/>
    <property type="molecule type" value="Genomic_DNA"/>
</dbReference>
<dbReference type="Proteomes" id="UP000053352">
    <property type="component" value="Unassembled WGS sequence"/>
</dbReference>
<dbReference type="RefSeq" id="WP_058370678.1">
    <property type="nucleotide sequence ID" value="NZ_LNTB01000001.1"/>
</dbReference>
<dbReference type="Pfam" id="PF02732">
    <property type="entry name" value="ERCC4"/>
    <property type="match status" value="1"/>
</dbReference>
<evidence type="ECO:0000256" key="5">
    <source>
        <dbReference type="ARBA" id="ARBA00023125"/>
    </source>
</evidence>
<dbReference type="PANTHER" id="PTHR10150:SF0">
    <property type="entry name" value="DNA REPAIR ENDONUCLEASE XPF"/>
    <property type="match status" value="1"/>
</dbReference>
<dbReference type="GO" id="GO:0000724">
    <property type="term" value="P:double-strand break repair via homologous recombination"/>
    <property type="evidence" value="ECO:0007669"/>
    <property type="project" value="TreeGrafter"/>
</dbReference>
<dbReference type="GO" id="GO:1901255">
    <property type="term" value="P:nucleotide-excision repair involved in interstrand cross-link repair"/>
    <property type="evidence" value="ECO:0007669"/>
    <property type="project" value="TreeGrafter"/>
</dbReference>
<evidence type="ECO:0000313" key="9">
    <source>
        <dbReference type="Proteomes" id="UP000053352"/>
    </source>
</evidence>
<dbReference type="SUPFAM" id="SSF52980">
    <property type="entry name" value="Restriction endonuclease-like"/>
    <property type="match status" value="1"/>
</dbReference>
<reference evidence="8 9" key="1">
    <citation type="submission" date="2015-11" db="EMBL/GenBank/DDBJ databases">
        <title>Genome sequence of Pyrodictium occultum PL-19, a marine hyperthermophilic archaeon isolated from Volcano, Italy.</title>
        <authorList>
            <person name="Utturkar S."/>
            <person name="Huber H."/>
            <person name="Leptihn S."/>
            <person name="Brown S."/>
            <person name="Stetter K.O."/>
            <person name="Podar M."/>
        </authorList>
    </citation>
    <scope>NUCLEOTIDE SEQUENCE [LARGE SCALE GENOMIC DNA]</scope>
    <source>
        <strain evidence="8 9">PL-19</strain>
    </source>
</reference>
<dbReference type="GO" id="GO:0003684">
    <property type="term" value="F:damaged DNA binding"/>
    <property type="evidence" value="ECO:0007669"/>
    <property type="project" value="TreeGrafter"/>
</dbReference>